<name>A0A4W2BUT7_BOBOX</name>
<feature type="compositionally biased region" description="Basic and acidic residues" evidence="7">
    <location>
        <begin position="465"/>
        <end position="490"/>
    </location>
</feature>
<dbReference type="AlphaFoldDB" id="A0A4W2BUT7"/>
<dbReference type="PANTHER" id="PTHR10648:SF8">
    <property type="entry name" value="SERINE_THREONINE-PROTEIN PHOSPHATASE 4 REGULATORY SUBUNIT 1"/>
    <property type="match status" value="1"/>
</dbReference>
<dbReference type="FunFam" id="1.25.10.10:FF:000161">
    <property type="entry name" value="serine/threonine-protein phosphatase 4 regulatory subunit 1"/>
    <property type="match status" value="1"/>
</dbReference>
<evidence type="ECO:0000256" key="2">
    <source>
        <dbReference type="ARBA" id="ARBA00022737"/>
    </source>
</evidence>
<reference evidence="8 9" key="1">
    <citation type="submission" date="2018-11" db="EMBL/GenBank/DDBJ databases">
        <title>Haplotype-resolved cattle genomes.</title>
        <authorList>
            <person name="Low W.Y."/>
            <person name="Tearle R."/>
            <person name="Bickhart D.M."/>
            <person name="Rosen B.D."/>
            <person name="Koren S."/>
            <person name="Rhie A."/>
            <person name="Hiendleder S."/>
            <person name="Phillippy A.M."/>
            <person name="Smith T.P.L."/>
            <person name="Williams J.L."/>
        </authorList>
    </citation>
    <scope>NUCLEOTIDE SEQUENCE [LARGE SCALE GENOMIC DNA]</scope>
</reference>
<evidence type="ECO:0000256" key="1">
    <source>
        <dbReference type="ARBA" id="ARBA00022553"/>
    </source>
</evidence>
<feature type="region of interest" description="Disordered" evidence="7">
    <location>
        <begin position="1"/>
        <end position="119"/>
    </location>
</feature>
<protein>
    <recommendedName>
        <fullName evidence="5">Serine/threonine-protein phosphatase 4 regulatory subunit 1</fullName>
    </recommendedName>
</protein>
<comment type="function">
    <text evidence="3">Regulatory subunit of serine/threonine-protein phosphatase 4. May play a role in regulation of cell division in renal glomeruli. The PPP4C-PPP4R1 PP4 complex may play a role in dephosphorylation and regulation of HDAC3. Plays a role in the inhibition of TNF-induced NF-kappa-B activation by regulating the dephosphorylation of TRAF2.</text>
</comment>
<keyword evidence="9" id="KW-1185">Reference proteome</keyword>
<dbReference type="OMA" id="CYIHNDS"/>
<evidence type="ECO:0000256" key="4">
    <source>
        <dbReference type="ARBA" id="ARBA00065440"/>
    </source>
</evidence>
<dbReference type="InterPro" id="IPR016024">
    <property type="entry name" value="ARM-type_fold"/>
</dbReference>
<feature type="compositionally biased region" description="Low complexity" evidence="7">
    <location>
        <begin position="601"/>
        <end position="612"/>
    </location>
</feature>
<evidence type="ECO:0000256" key="7">
    <source>
        <dbReference type="SAM" id="MobiDB-lite"/>
    </source>
</evidence>
<evidence type="ECO:0000313" key="9">
    <source>
        <dbReference type="Proteomes" id="UP000314981"/>
    </source>
</evidence>
<dbReference type="PANTHER" id="PTHR10648">
    <property type="entry name" value="SERINE/THREONINE-PROTEIN PHOSPHATASE PP2A 65 KDA REGULATORY SUBUNIT"/>
    <property type="match status" value="1"/>
</dbReference>
<evidence type="ECO:0000313" key="8">
    <source>
        <dbReference type="Ensembl" id="ENSBIXP00000003035.1"/>
    </source>
</evidence>
<keyword evidence="1" id="KW-0597">Phosphoprotein</keyword>
<dbReference type="GO" id="GO:0005737">
    <property type="term" value="C:cytoplasm"/>
    <property type="evidence" value="ECO:0007669"/>
    <property type="project" value="TreeGrafter"/>
</dbReference>
<feature type="compositionally biased region" description="Low complexity" evidence="7">
    <location>
        <begin position="71"/>
        <end position="101"/>
    </location>
</feature>
<feature type="region of interest" description="Disordered" evidence="7">
    <location>
        <begin position="601"/>
        <end position="623"/>
    </location>
</feature>
<organism evidence="8 9">
    <name type="scientific">Bos indicus x Bos taurus</name>
    <name type="common">Hybrid cattle</name>
    <dbReference type="NCBI Taxonomy" id="30522"/>
    <lineage>
        <taxon>Eukaryota</taxon>
        <taxon>Metazoa</taxon>
        <taxon>Chordata</taxon>
        <taxon>Craniata</taxon>
        <taxon>Vertebrata</taxon>
        <taxon>Euteleostomi</taxon>
        <taxon>Mammalia</taxon>
        <taxon>Eutheria</taxon>
        <taxon>Laurasiatheria</taxon>
        <taxon>Artiodactyla</taxon>
        <taxon>Ruminantia</taxon>
        <taxon>Pecora</taxon>
        <taxon>Bovidae</taxon>
        <taxon>Bovinae</taxon>
        <taxon>Bos</taxon>
    </lineage>
</organism>
<dbReference type="Gene3D" id="1.25.10.10">
    <property type="entry name" value="Leucine-rich Repeat Variant"/>
    <property type="match status" value="3"/>
</dbReference>
<feature type="region of interest" description="Disordered" evidence="7">
    <location>
        <begin position="668"/>
        <end position="692"/>
    </location>
</feature>
<feature type="region of interest" description="Disordered" evidence="7">
    <location>
        <begin position="462"/>
        <end position="577"/>
    </location>
</feature>
<dbReference type="Proteomes" id="UP000314981">
    <property type="component" value="Chromosome 24"/>
</dbReference>
<dbReference type="SUPFAM" id="SSF48371">
    <property type="entry name" value="ARM repeat"/>
    <property type="match status" value="1"/>
</dbReference>
<feature type="compositionally biased region" description="Low complexity" evidence="7">
    <location>
        <begin position="46"/>
        <end position="59"/>
    </location>
</feature>
<sequence>MATVAAAPRTRLTKGPAEPRARRRAERARREAERRAGGRGGPGPPGVRSRPRPAALGPPRASPRHRPPRPRGTAPRARPPAAARAAPGAPGPRATAEEGAPQDGGYGPRGGRRAGTRGRGAAGGGLTAFLVSLGADLSLLQEDLPEDADGFGVDDCSSESDVIVVPSALDFVSQDDMLTPLGRLDKYAASENVFNRQMVARSLLDTLREVCDDERECIAVLERISRLADDSEPTVRAELMEQVPHIALFCQENRPAIPYAFSKYLLPIVVRYLADQNNQVRKTSQAALLALLEQELIERVDVETKVCPVLVELTAPDSNDDVKTEAVAIMCKMAPMVGKDITERLILPRFCEMCCDCRMFHVRKVCAANFGDICSVVGQQATEEMLLPRFFQLCSDNVWGVRKACAECFMAVSCATCQEIRRTKLSALFINLISDPSRWVRQAAFQSLGPFISTFANPSSSGQYFKEENKSSEDTSVEDKNSSEKIRGADAPEDIEARPTGGDSRVHLEETLAEGAETLRQPPGELSAPAESSSPLRLSPEPPPDAAGSEEEQEPCPCGLASQPEAGTGAQDSAPLDQELYNSFHFWRTPLPEIDLDVELQQGSGSEPGPQGLDVEPEVPAPGSASITMATRKELEEMIENLEPHIDDPDVKAQVDVLAAALRASSLDAGDEAGEAPRRAPQDELPSCRLDHDAAGPLISEETMDSALHYIHNDSDSGTSSGFSPDEERRAKVQDVVPQALLDQYLSMTDPSRAQTVDTEIAKHCAYSLPGVALTLGRQNWHCLRETYETLASDMQWKVRRTLAFSIHELAVILGDQLTAADLVPIFNGFLKDLDEVRIGVLKHLHDFLKLLHIDKRREYLYQLQEFLVTDNSRNWRFRAELAEQLILLLELYSPRDVYDYLRPIALNLCADKVSSVRWISYKLVSEMVRKLHRAAPPTFGADLIQELVESFGRCPRWSGRQAFVFVCQTVIEDDCLPMDQFAVQLMPHLLTLANDRVPNVRVLLAKTLRQTLLEKEHFLTSASCHQEAVEQTIMALQMDRDSDVKYFASTHPASTRISEDALSTASSTY</sequence>
<dbReference type="PROSITE" id="PS50077">
    <property type="entry name" value="HEAT_REPEAT"/>
    <property type="match status" value="2"/>
</dbReference>
<accession>A0A4W2BUT7</accession>
<feature type="region of interest" description="Disordered" evidence="7">
    <location>
        <begin position="711"/>
        <end position="730"/>
    </location>
</feature>
<dbReference type="FunFam" id="1.25.10.10:FF:000156">
    <property type="entry name" value="Serine/threonine-protein phosphatase 4 regulatory subunit 1"/>
    <property type="match status" value="1"/>
</dbReference>
<feature type="repeat" description="HEAT" evidence="6">
    <location>
        <begin position="306"/>
        <end position="345"/>
    </location>
</feature>
<dbReference type="STRING" id="30522.A0A4W2BUT7"/>
<evidence type="ECO:0000256" key="3">
    <source>
        <dbReference type="ARBA" id="ARBA00054228"/>
    </source>
</evidence>
<feature type="compositionally biased region" description="Low complexity" evidence="7">
    <location>
        <begin position="513"/>
        <end position="539"/>
    </location>
</feature>
<gene>
    <name evidence="8" type="primary">PPP4R1</name>
</gene>
<dbReference type="GO" id="GO:0019888">
    <property type="term" value="F:protein phosphatase regulator activity"/>
    <property type="evidence" value="ECO:0007669"/>
    <property type="project" value="TreeGrafter"/>
</dbReference>
<evidence type="ECO:0000256" key="5">
    <source>
        <dbReference type="ARBA" id="ARBA00068943"/>
    </source>
</evidence>
<reference evidence="8" key="3">
    <citation type="submission" date="2025-09" db="UniProtKB">
        <authorList>
            <consortium name="Ensembl"/>
        </authorList>
    </citation>
    <scope>IDENTIFICATION</scope>
</reference>
<evidence type="ECO:0000256" key="6">
    <source>
        <dbReference type="PROSITE-ProRule" id="PRU00103"/>
    </source>
</evidence>
<dbReference type="Ensembl" id="ENSBIXT00000010708.1">
    <property type="protein sequence ID" value="ENSBIXP00000003035.1"/>
    <property type="gene ID" value="ENSBIXG00000009451.1"/>
</dbReference>
<keyword evidence="2" id="KW-0677">Repeat</keyword>
<dbReference type="InterPro" id="IPR051023">
    <property type="entry name" value="PP2A_Regulatory_Subunit_A"/>
</dbReference>
<feature type="repeat" description="HEAT" evidence="6">
    <location>
        <begin position="265"/>
        <end position="303"/>
    </location>
</feature>
<reference evidence="8" key="2">
    <citation type="submission" date="2025-08" db="UniProtKB">
        <authorList>
            <consortium name="Ensembl"/>
        </authorList>
    </citation>
    <scope>IDENTIFICATION</scope>
</reference>
<comment type="subunit">
    <text evidence="4">Serine/threonine-protein phosphatase 4 (PP4) occurs in different assemblies of the catalytic and one or more regulatory subunits. Component of the PP4 complex PPP4C-PPP4R1. Interacts with HDAC3.</text>
</comment>
<dbReference type="InterPro" id="IPR000357">
    <property type="entry name" value="HEAT"/>
</dbReference>
<dbReference type="Pfam" id="PF02985">
    <property type="entry name" value="HEAT"/>
    <property type="match status" value="1"/>
</dbReference>
<proteinExistence type="predicted"/>
<dbReference type="InterPro" id="IPR021133">
    <property type="entry name" value="HEAT_type_2"/>
</dbReference>
<dbReference type="InterPro" id="IPR011989">
    <property type="entry name" value="ARM-like"/>
</dbReference>